<protein>
    <recommendedName>
        <fullName evidence="9">Cyclin-dependent kinase 2 homolog</fullName>
        <ecNumber evidence="2">2.7.11.22</ecNumber>
    </recommendedName>
    <alternativeName>
        <fullName evidence="10">Cell division control protein 2 homolog</fullName>
    </alternativeName>
    <alternativeName>
        <fullName evidence="11">cdc2-related kinase 2</fullName>
    </alternativeName>
</protein>
<accession>A0A0G4F533</accession>
<comment type="catalytic activity">
    <reaction evidence="12">
        <text>L-threonyl-[protein] + ATP = O-phospho-L-threonyl-[protein] + ADP + H(+)</text>
        <dbReference type="Rhea" id="RHEA:46608"/>
        <dbReference type="Rhea" id="RHEA-COMP:11060"/>
        <dbReference type="Rhea" id="RHEA-COMP:11605"/>
        <dbReference type="ChEBI" id="CHEBI:15378"/>
        <dbReference type="ChEBI" id="CHEBI:30013"/>
        <dbReference type="ChEBI" id="CHEBI:30616"/>
        <dbReference type="ChEBI" id="CHEBI:61977"/>
        <dbReference type="ChEBI" id="CHEBI:456216"/>
        <dbReference type="EC" id="2.7.11.22"/>
    </reaction>
</comment>
<comment type="similarity">
    <text evidence="1">Belongs to the protein kinase superfamily. CMGC Ser/Thr protein kinase family. CDC2/CDKX subfamily.</text>
</comment>
<gene>
    <name evidence="18" type="ORF">Cvel_2773</name>
</gene>
<comment type="catalytic activity">
    <reaction evidence="13">
        <text>L-seryl-[protein] + ATP = O-phospho-L-seryl-[protein] + ADP + H(+)</text>
        <dbReference type="Rhea" id="RHEA:17989"/>
        <dbReference type="Rhea" id="RHEA-COMP:9863"/>
        <dbReference type="Rhea" id="RHEA-COMP:11604"/>
        <dbReference type="ChEBI" id="CHEBI:15378"/>
        <dbReference type="ChEBI" id="CHEBI:29999"/>
        <dbReference type="ChEBI" id="CHEBI:30616"/>
        <dbReference type="ChEBI" id="CHEBI:83421"/>
        <dbReference type="ChEBI" id="CHEBI:456216"/>
        <dbReference type="EC" id="2.7.11.22"/>
    </reaction>
</comment>
<evidence type="ECO:0000256" key="3">
    <source>
        <dbReference type="ARBA" id="ARBA00022527"/>
    </source>
</evidence>
<reference evidence="18" key="1">
    <citation type="submission" date="2014-11" db="EMBL/GenBank/DDBJ databases">
        <authorList>
            <person name="Otto D Thomas"/>
            <person name="Naeem Raeece"/>
        </authorList>
    </citation>
    <scope>NUCLEOTIDE SEQUENCE</scope>
</reference>
<evidence type="ECO:0000256" key="4">
    <source>
        <dbReference type="ARBA" id="ARBA00022679"/>
    </source>
</evidence>
<proteinExistence type="inferred from homology"/>
<dbReference type="PROSITE" id="PS50011">
    <property type="entry name" value="PROTEIN_KINASE_DOM"/>
    <property type="match status" value="1"/>
</dbReference>
<feature type="region of interest" description="Disordered" evidence="16">
    <location>
        <begin position="322"/>
        <end position="342"/>
    </location>
</feature>
<dbReference type="AlphaFoldDB" id="A0A0G4F533"/>
<evidence type="ECO:0000256" key="2">
    <source>
        <dbReference type="ARBA" id="ARBA00012425"/>
    </source>
</evidence>
<dbReference type="GO" id="GO:0000082">
    <property type="term" value="P:G1/S transition of mitotic cell cycle"/>
    <property type="evidence" value="ECO:0007669"/>
    <property type="project" value="TreeGrafter"/>
</dbReference>
<dbReference type="InterPro" id="IPR017441">
    <property type="entry name" value="Protein_kinase_ATP_BS"/>
</dbReference>
<keyword evidence="4" id="KW-0808">Transferase</keyword>
<evidence type="ECO:0000313" key="18">
    <source>
        <dbReference type="EMBL" id="CEM07591.1"/>
    </source>
</evidence>
<dbReference type="PhylomeDB" id="A0A0G4F533"/>
<sequence length="491" mass="56336">MQAESFLLGSYVVFEPPLGEGTYGVVRRGIHTETRESVAIKRIRLDAETEGVPSTAIREIAILREFSHPNIVRLLELIINGLELHLVFELCDLDLRCYMREVSRGPVEPQYHASFLFQMLLGCAHCHARKVIHRDLKPQNVLVKLNPDRTPRAVKLADFGLARPIQMAKRPMTHEVVTLWYRPPEILLGDTGYSGKVDVWAIGCIFVEMVSKRPLFPGDSEIDTLFKIFRLRGTPTEESWPGVTELPEFRSTFPKWRDVLPERLSSLRPVLGESGCDLLIKLLVLCPKKRIDVFDALKHPYFSEDAEAFKRNKLKQIASMWGEDESEKDTEEKKEEDKLRHCPFPSSTWKATGWNMAKSRMRAAPKKKQARPPPKQVEIEAIETGTKVDSIMNNYKGREGNTLNDMEKNTLQELEGDAMEERRDMPILDRFCLLLKPEVSQIRNVMLDDVVKENPYKVDLRRGDTHFRTPAPYVQAAIEVIEGIDEFIKDM</sequence>
<dbReference type="PROSITE" id="PS00108">
    <property type="entry name" value="PROTEIN_KINASE_ST"/>
    <property type="match status" value="1"/>
</dbReference>
<dbReference type="GO" id="GO:0030332">
    <property type="term" value="F:cyclin binding"/>
    <property type="evidence" value="ECO:0007669"/>
    <property type="project" value="TreeGrafter"/>
</dbReference>
<dbReference type="PROSITE" id="PS00107">
    <property type="entry name" value="PROTEIN_KINASE_ATP"/>
    <property type="match status" value="1"/>
</dbReference>
<dbReference type="FunFam" id="1.10.510.10:FF:000611">
    <property type="entry name" value="CMGC family protein kinase"/>
    <property type="match status" value="1"/>
</dbReference>
<dbReference type="SMART" id="SM00220">
    <property type="entry name" value="S_TKc"/>
    <property type="match status" value="1"/>
</dbReference>
<organism evidence="18">
    <name type="scientific">Chromera velia CCMP2878</name>
    <dbReference type="NCBI Taxonomy" id="1169474"/>
    <lineage>
        <taxon>Eukaryota</taxon>
        <taxon>Sar</taxon>
        <taxon>Alveolata</taxon>
        <taxon>Colpodellida</taxon>
        <taxon>Chromeraceae</taxon>
        <taxon>Chromera</taxon>
    </lineage>
</organism>
<keyword evidence="3 15" id="KW-0723">Serine/threonine-protein kinase</keyword>
<feature type="domain" description="Protein kinase" evidence="17">
    <location>
        <begin position="12"/>
        <end position="302"/>
    </location>
</feature>
<dbReference type="InterPro" id="IPR050108">
    <property type="entry name" value="CDK"/>
</dbReference>
<keyword evidence="7 14" id="KW-0067">ATP-binding</keyword>
<dbReference type="GO" id="GO:0000307">
    <property type="term" value="C:cyclin-dependent protein kinase holoenzyme complex"/>
    <property type="evidence" value="ECO:0007669"/>
    <property type="project" value="TreeGrafter"/>
</dbReference>
<dbReference type="SUPFAM" id="SSF56112">
    <property type="entry name" value="Protein kinase-like (PK-like)"/>
    <property type="match status" value="1"/>
</dbReference>
<evidence type="ECO:0000256" key="1">
    <source>
        <dbReference type="ARBA" id="ARBA00006485"/>
    </source>
</evidence>
<evidence type="ECO:0000256" key="13">
    <source>
        <dbReference type="ARBA" id="ARBA00048367"/>
    </source>
</evidence>
<evidence type="ECO:0000256" key="8">
    <source>
        <dbReference type="ARBA" id="ARBA00038543"/>
    </source>
</evidence>
<evidence type="ECO:0000256" key="12">
    <source>
        <dbReference type="ARBA" id="ARBA00047811"/>
    </source>
</evidence>
<dbReference type="CDD" id="cd07829">
    <property type="entry name" value="STKc_CDK_like"/>
    <property type="match status" value="1"/>
</dbReference>
<evidence type="ECO:0000256" key="14">
    <source>
        <dbReference type="PROSITE-ProRule" id="PRU10141"/>
    </source>
</evidence>
<dbReference type="VEuPathDB" id="CryptoDB:Cvel_2773"/>
<dbReference type="GO" id="GO:0005524">
    <property type="term" value="F:ATP binding"/>
    <property type="evidence" value="ECO:0007669"/>
    <property type="project" value="UniProtKB-UniRule"/>
</dbReference>
<evidence type="ECO:0000259" key="17">
    <source>
        <dbReference type="PROSITE" id="PS50011"/>
    </source>
</evidence>
<dbReference type="EC" id="2.7.11.22" evidence="2"/>
<dbReference type="Pfam" id="PF00069">
    <property type="entry name" value="Pkinase"/>
    <property type="match status" value="1"/>
</dbReference>
<dbReference type="Gene3D" id="3.30.200.20">
    <property type="entry name" value="Phosphorylase Kinase, domain 1"/>
    <property type="match status" value="1"/>
</dbReference>
<keyword evidence="5 14" id="KW-0547">Nucleotide-binding</keyword>
<comment type="subunit">
    <text evidence="8">May form a complex composed of at least the catalytic subunit CRK2 and a cyclin.</text>
</comment>
<dbReference type="PANTHER" id="PTHR24056:SF254">
    <property type="entry name" value="CYCLIN-DEPENDENT KINASE 2"/>
    <property type="match status" value="1"/>
</dbReference>
<evidence type="ECO:0000256" key="16">
    <source>
        <dbReference type="SAM" id="MobiDB-lite"/>
    </source>
</evidence>
<evidence type="ECO:0000256" key="10">
    <source>
        <dbReference type="ARBA" id="ARBA00041902"/>
    </source>
</evidence>
<dbReference type="PANTHER" id="PTHR24056">
    <property type="entry name" value="CELL DIVISION PROTEIN KINASE"/>
    <property type="match status" value="1"/>
</dbReference>
<evidence type="ECO:0000256" key="6">
    <source>
        <dbReference type="ARBA" id="ARBA00022777"/>
    </source>
</evidence>
<dbReference type="GO" id="GO:0010468">
    <property type="term" value="P:regulation of gene expression"/>
    <property type="evidence" value="ECO:0007669"/>
    <property type="project" value="TreeGrafter"/>
</dbReference>
<dbReference type="GO" id="GO:0004693">
    <property type="term" value="F:cyclin-dependent protein serine/threonine kinase activity"/>
    <property type="evidence" value="ECO:0007669"/>
    <property type="project" value="UniProtKB-EC"/>
</dbReference>
<dbReference type="InterPro" id="IPR011009">
    <property type="entry name" value="Kinase-like_dom_sf"/>
</dbReference>
<feature type="binding site" evidence="14">
    <location>
        <position position="41"/>
    </location>
    <ligand>
        <name>ATP</name>
        <dbReference type="ChEBI" id="CHEBI:30616"/>
    </ligand>
</feature>
<evidence type="ECO:0000256" key="9">
    <source>
        <dbReference type="ARBA" id="ARBA00039612"/>
    </source>
</evidence>
<dbReference type="GO" id="GO:0007165">
    <property type="term" value="P:signal transduction"/>
    <property type="evidence" value="ECO:0007669"/>
    <property type="project" value="TreeGrafter"/>
</dbReference>
<evidence type="ECO:0000256" key="11">
    <source>
        <dbReference type="ARBA" id="ARBA00042858"/>
    </source>
</evidence>
<dbReference type="GO" id="GO:0010389">
    <property type="term" value="P:regulation of G2/M transition of mitotic cell cycle"/>
    <property type="evidence" value="ECO:0007669"/>
    <property type="project" value="TreeGrafter"/>
</dbReference>
<keyword evidence="6" id="KW-0418">Kinase</keyword>
<dbReference type="EMBL" id="CDMZ01000133">
    <property type="protein sequence ID" value="CEM07591.1"/>
    <property type="molecule type" value="Genomic_DNA"/>
</dbReference>
<dbReference type="GO" id="GO:0005737">
    <property type="term" value="C:cytoplasm"/>
    <property type="evidence" value="ECO:0007669"/>
    <property type="project" value="TreeGrafter"/>
</dbReference>
<name>A0A0G4F533_9ALVE</name>
<dbReference type="Gene3D" id="1.10.510.10">
    <property type="entry name" value="Transferase(Phosphotransferase) domain 1"/>
    <property type="match status" value="1"/>
</dbReference>
<dbReference type="InterPro" id="IPR008271">
    <property type="entry name" value="Ser/Thr_kinase_AS"/>
</dbReference>
<feature type="compositionally biased region" description="Basic and acidic residues" evidence="16">
    <location>
        <begin position="330"/>
        <end position="340"/>
    </location>
</feature>
<evidence type="ECO:0000256" key="5">
    <source>
        <dbReference type="ARBA" id="ARBA00022741"/>
    </source>
</evidence>
<dbReference type="GO" id="GO:0005634">
    <property type="term" value="C:nucleus"/>
    <property type="evidence" value="ECO:0007669"/>
    <property type="project" value="TreeGrafter"/>
</dbReference>
<dbReference type="InterPro" id="IPR000719">
    <property type="entry name" value="Prot_kinase_dom"/>
</dbReference>
<evidence type="ECO:0000256" key="15">
    <source>
        <dbReference type="RuleBase" id="RU000304"/>
    </source>
</evidence>
<evidence type="ECO:0000256" key="7">
    <source>
        <dbReference type="ARBA" id="ARBA00022840"/>
    </source>
</evidence>